<dbReference type="EnsemblMetazoa" id="GBRI012410-RA">
    <property type="protein sequence ID" value="GBRI012410-PA"/>
    <property type="gene ID" value="GBRI012410"/>
</dbReference>
<name>A0A1A9WAP3_9MUSC</name>
<dbReference type="AlphaFoldDB" id="A0A1A9WAP3"/>
<keyword evidence="3" id="KW-1185">Reference proteome</keyword>
<dbReference type="VEuPathDB" id="VectorBase:GBRI012410"/>
<dbReference type="Proteomes" id="UP000091820">
    <property type="component" value="Unassembled WGS sequence"/>
</dbReference>
<feature type="transmembrane region" description="Helical" evidence="1">
    <location>
        <begin position="16"/>
        <end position="35"/>
    </location>
</feature>
<proteinExistence type="predicted"/>
<organism evidence="2 3">
    <name type="scientific">Glossina brevipalpis</name>
    <dbReference type="NCBI Taxonomy" id="37001"/>
    <lineage>
        <taxon>Eukaryota</taxon>
        <taxon>Metazoa</taxon>
        <taxon>Ecdysozoa</taxon>
        <taxon>Arthropoda</taxon>
        <taxon>Hexapoda</taxon>
        <taxon>Insecta</taxon>
        <taxon>Pterygota</taxon>
        <taxon>Neoptera</taxon>
        <taxon>Endopterygota</taxon>
        <taxon>Diptera</taxon>
        <taxon>Brachycera</taxon>
        <taxon>Muscomorpha</taxon>
        <taxon>Hippoboscoidea</taxon>
        <taxon>Glossinidae</taxon>
        <taxon>Glossina</taxon>
    </lineage>
</organism>
<evidence type="ECO:0000313" key="2">
    <source>
        <dbReference type="EnsemblMetazoa" id="GBRI012410-PA"/>
    </source>
</evidence>
<accession>A0A1A9WAP3</accession>
<protein>
    <submittedName>
        <fullName evidence="2">Uncharacterized protein</fullName>
    </submittedName>
</protein>
<dbReference type="STRING" id="37001.A0A1A9WAP3"/>
<keyword evidence="1" id="KW-0812">Transmembrane</keyword>
<evidence type="ECO:0000256" key="1">
    <source>
        <dbReference type="SAM" id="Phobius"/>
    </source>
</evidence>
<reference evidence="3" key="1">
    <citation type="submission" date="2014-03" db="EMBL/GenBank/DDBJ databases">
        <authorList>
            <person name="Aksoy S."/>
            <person name="Warren W."/>
            <person name="Wilson R.K."/>
        </authorList>
    </citation>
    <scope>NUCLEOTIDE SEQUENCE [LARGE SCALE GENOMIC DNA]</scope>
    <source>
        <strain evidence="3">IAEA</strain>
    </source>
</reference>
<sequence>MCRSVTLTPFYNIFKLIIYIRIIWLQLILGFTLALHSTEALMAAGFLKSQDLGGPPHGYGGPHPHHSVAHGPLPPGMGMPPLGPFSLPHHTLEVGFPQENINCIDTVELILLMIKTRSRRLAIMDNFDIIIMMIVTRK</sequence>
<keyword evidence="1" id="KW-0472">Membrane</keyword>
<reference evidence="2" key="2">
    <citation type="submission" date="2020-05" db="UniProtKB">
        <authorList>
            <consortium name="EnsemblMetazoa"/>
        </authorList>
    </citation>
    <scope>IDENTIFICATION</scope>
    <source>
        <strain evidence="2">IAEA</strain>
    </source>
</reference>
<keyword evidence="1" id="KW-1133">Transmembrane helix</keyword>
<evidence type="ECO:0000313" key="3">
    <source>
        <dbReference type="Proteomes" id="UP000091820"/>
    </source>
</evidence>